<reference evidence="3 4" key="1">
    <citation type="submission" date="2024-09" db="EMBL/GenBank/DDBJ databases">
        <title>Novel species of the genus Pelomonas and Roseateles isolated from streams.</title>
        <authorList>
            <person name="Lu H."/>
        </authorList>
    </citation>
    <scope>NUCLEOTIDE SEQUENCE [LARGE SCALE GENOMIC DNA]</scope>
    <source>
        <strain evidence="3 4">DC23W</strain>
    </source>
</reference>
<evidence type="ECO:0000259" key="2">
    <source>
        <dbReference type="Pfam" id="PF13579"/>
    </source>
</evidence>
<dbReference type="EC" id="2.4.-.-" evidence="3"/>
<accession>A0ABW7EWQ3</accession>
<feature type="domain" description="Glycosyltransferase subfamily 4-like N-terminal" evidence="2">
    <location>
        <begin position="30"/>
        <end position="161"/>
    </location>
</feature>
<dbReference type="PANTHER" id="PTHR46401:SF2">
    <property type="entry name" value="GLYCOSYLTRANSFERASE WBBK-RELATED"/>
    <property type="match status" value="1"/>
</dbReference>
<evidence type="ECO:0000313" key="4">
    <source>
        <dbReference type="Proteomes" id="UP001606300"/>
    </source>
</evidence>
<dbReference type="PANTHER" id="PTHR46401">
    <property type="entry name" value="GLYCOSYLTRANSFERASE WBBK-RELATED"/>
    <property type="match status" value="1"/>
</dbReference>
<keyword evidence="3" id="KW-0328">Glycosyltransferase</keyword>
<dbReference type="Proteomes" id="UP001606300">
    <property type="component" value="Unassembled WGS sequence"/>
</dbReference>
<dbReference type="Pfam" id="PF13579">
    <property type="entry name" value="Glyco_trans_4_4"/>
    <property type="match status" value="1"/>
</dbReference>
<proteinExistence type="predicted"/>
<comment type="caution">
    <text evidence="3">The sequence shown here is derived from an EMBL/GenBank/DDBJ whole genome shotgun (WGS) entry which is preliminary data.</text>
</comment>
<gene>
    <name evidence="3" type="ORF">ACG02S_24385</name>
</gene>
<sequence>MKKVVVACFTGDSGLTDYSVSLCRVLGSIAQVELITAASLPARFDHLGFGVIRLFRRTRWYAVDIFKFIFRILLQRPDVLLLQAPLKLPVIEGLMVTLFRWLGIRCVLTVHDVLPHYPRAWSKTEFSWFYKRFDRLVVHSEAAHVSLREMGVKRPMLVVPHGAYDLFRLLSPDQARARSLIGWKARADAFAVLFFGHLEPRKGLVEFLQVAERMQHREDVVFVLAGHFDARHHPQELAALVERASALPNVLLRNERIPFEEVENYFCASDLVAMPYQEGSTSGVLKLAIAFEKPVLASRVGDFPEQVPEGAGVWVNPGTRMADELEAGVNQALAERAELARAMRGAAAQCNWTDIAEKYAAFMLPAAKSA</sequence>
<name>A0ABW7EWQ3_9BURK</name>
<dbReference type="InterPro" id="IPR028098">
    <property type="entry name" value="Glyco_trans_4-like_N"/>
</dbReference>
<dbReference type="Pfam" id="PF13692">
    <property type="entry name" value="Glyco_trans_1_4"/>
    <property type="match status" value="1"/>
</dbReference>
<dbReference type="GO" id="GO:0016757">
    <property type="term" value="F:glycosyltransferase activity"/>
    <property type="evidence" value="ECO:0007669"/>
    <property type="project" value="UniProtKB-KW"/>
</dbReference>
<protein>
    <submittedName>
        <fullName evidence="3">Glycosyltransferase</fullName>
        <ecNumber evidence="3">2.4.-.-</ecNumber>
    </submittedName>
</protein>
<dbReference type="RefSeq" id="WP_394473097.1">
    <property type="nucleotide sequence ID" value="NZ_JBIGHY010000015.1"/>
</dbReference>
<dbReference type="Gene3D" id="3.40.50.2000">
    <property type="entry name" value="Glycogen Phosphorylase B"/>
    <property type="match status" value="2"/>
</dbReference>
<keyword evidence="4" id="KW-1185">Reference proteome</keyword>
<evidence type="ECO:0000256" key="1">
    <source>
        <dbReference type="ARBA" id="ARBA00022679"/>
    </source>
</evidence>
<keyword evidence="1 3" id="KW-0808">Transferase</keyword>
<dbReference type="SUPFAM" id="SSF53756">
    <property type="entry name" value="UDP-Glycosyltransferase/glycogen phosphorylase"/>
    <property type="match status" value="1"/>
</dbReference>
<evidence type="ECO:0000313" key="3">
    <source>
        <dbReference type="EMBL" id="MFG6417038.1"/>
    </source>
</evidence>
<organism evidence="3 4">
    <name type="scientific">Pelomonas dachongensis</name>
    <dbReference type="NCBI Taxonomy" id="3299029"/>
    <lineage>
        <taxon>Bacteria</taxon>
        <taxon>Pseudomonadati</taxon>
        <taxon>Pseudomonadota</taxon>
        <taxon>Betaproteobacteria</taxon>
        <taxon>Burkholderiales</taxon>
        <taxon>Sphaerotilaceae</taxon>
        <taxon>Roseateles</taxon>
    </lineage>
</organism>
<dbReference type="EMBL" id="JBIGHY010000015">
    <property type="protein sequence ID" value="MFG6417038.1"/>
    <property type="molecule type" value="Genomic_DNA"/>
</dbReference>